<dbReference type="Proteomes" id="UP000838160">
    <property type="component" value="Unassembled WGS sequence"/>
</dbReference>
<sequence length="54" mass="5735">MPVDSSVESVMVKTALKSGLPTISKRVMSNIAFTILGAVLLFDAISRGVLPLPY</sequence>
<keyword evidence="3" id="KW-1185">Reference proteome</keyword>
<evidence type="ECO:0000313" key="2">
    <source>
        <dbReference type="EMBL" id="CAH0529675.1"/>
    </source>
</evidence>
<feature type="transmembrane region" description="Helical" evidence="1">
    <location>
        <begin position="27"/>
        <end position="45"/>
    </location>
</feature>
<comment type="caution">
    <text evidence="2">The sequence shown here is derived from an EMBL/GenBank/DDBJ whole genome shotgun (WGS) entry which is preliminary data.</text>
</comment>
<evidence type="ECO:0000313" key="3">
    <source>
        <dbReference type="Proteomes" id="UP000838160"/>
    </source>
</evidence>
<gene>
    <name evidence="2" type="ORF">VHP8226_03430</name>
</gene>
<keyword evidence="1" id="KW-0472">Membrane</keyword>
<accession>A0ABN8DPT4</accession>
<keyword evidence="1" id="KW-0812">Transmembrane</keyword>
<name>A0ABN8DPT4_9VIBR</name>
<keyword evidence="1" id="KW-1133">Transmembrane helix</keyword>
<evidence type="ECO:0000256" key="1">
    <source>
        <dbReference type="SAM" id="Phobius"/>
    </source>
</evidence>
<reference evidence="2" key="1">
    <citation type="submission" date="2021-12" db="EMBL/GenBank/DDBJ databases">
        <authorList>
            <person name="Rodrigo-Torres L."/>
            <person name="Arahal R. D."/>
            <person name="Lucena T."/>
        </authorList>
    </citation>
    <scope>NUCLEOTIDE SEQUENCE</scope>
    <source>
        <strain evidence="2">CECT 8226</strain>
    </source>
</reference>
<dbReference type="EMBL" id="CAKLCM010000003">
    <property type="protein sequence ID" value="CAH0529675.1"/>
    <property type="molecule type" value="Genomic_DNA"/>
</dbReference>
<proteinExistence type="predicted"/>
<protein>
    <submittedName>
        <fullName evidence="2">Uncharacterized protein</fullName>
    </submittedName>
</protein>
<organism evidence="2 3">
    <name type="scientific">Vibrio hippocampi</name>
    <dbReference type="NCBI Taxonomy" id="654686"/>
    <lineage>
        <taxon>Bacteria</taxon>
        <taxon>Pseudomonadati</taxon>
        <taxon>Pseudomonadota</taxon>
        <taxon>Gammaproteobacteria</taxon>
        <taxon>Vibrionales</taxon>
        <taxon>Vibrionaceae</taxon>
        <taxon>Vibrio</taxon>
    </lineage>
</organism>